<dbReference type="InterPro" id="IPR009003">
    <property type="entry name" value="Peptidase_S1_PA"/>
</dbReference>
<feature type="domain" description="Peptidase S1" evidence="7">
    <location>
        <begin position="362"/>
        <end position="482"/>
    </location>
</feature>
<dbReference type="Pfam" id="PF00089">
    <property type="entry name" value="Trypsin"/>
    <property type="match status" value="1"/>
</dbReference>
<dbReference type="InterPro" id="IPR018114">
    <property type="entry name" value="TRYPSIN_HIS"/>
</dbReference>
<dbReference type="SUPFAM" id="SSF53300">
    <property type="entry name" value="vWA-like"/>
    <property type="match status" value="1"/>
</dbReference>
<name>A0AAD1SYK5_PELCU</name>
<feature type="domain" description="VWFA" evidence="6">
    <location>
        <begin position="142"/>
        <end position="342"/>
    </location>
</feature>
<dbReference type="InterPro" id="IPR001254">
    <property type="entry name" value="Trypsin_dom"/>
</dbReference>
<sequence>MLSLQPPVFCLQQPVSQSRRCMCRRPSSPTLTALTTDSLRGYCRTLQVSANWSCYSLSEEARPPLRPGRRMHSKSELSCLVSAVTAGLTQPYTEWYTFDTPEEVAEMFSATLAANIEAADPDKEGEDISKRKLGVKKGDPMNIFIILDASKVEDFNTAKESTITFIEKVSSFDIEPRYAIILYASEAIPVVRLSDEESVEADKVIDKLDEFKYGAHGDKKGTNMKAALHSVFEMLVLQELIEKEQFMKKRNVILLMTNARRSDISKEGGRVQTQIRCAKSLLITGSKSKSVGFLTHMDVYVFGWGAGIDYNELNLLASKKTNEQHLFRLQDAKSMKKAFDIMIDETDAMDMCGLNKEVIDEVFNDPNTDYRTRKTLVNEKFPWIAKITITHPGTQEFCKGSILTKNFILTAAHCFHLDEDTKHIRVQVRNESLPVKNLYRHPQFDRNAKKDKSIKNTFDYDIALLELGRKISYSSTARGLFI</sequence>
<dbReference type="Pfam" id="PF00092">
    <property type="entry name" value="VWA"/>
    <property type="match status" value="1"/>
</dbReference>
<evidence type="ECO:0000313" key="9">
    <source>
        <dbReference type="Proteomes" id="UP001295444"/>
    </source>
</evidence>
<dbReference type="PANTHER" id="PTHR46393">
    <property type="entry name" value="SUSHI DOMAIN-CONTAINING PROTEIN"/>
    <property type="match status" value="1"/>
</dbReference>
<keyword evidence="9" id="KW-1185">Reference proteome</keyword>
<dbReference type="EMBL" id="OW240920">
    <property type="protein sequence ID" value="CAH2314442.1"/>
    <property type="molecule type" value="Genomic_DNA"/>
</dbReference>
<keyword evidence="3" id="KW-0677">Repeat</keyword>
<dbReference type="GO" id="GO:0070062">
    <property type="term" value="C:extracellular exosome"/>
    <property type="evidence" value="ECO:0007669"/>
    <property type="project" value="TreeGrafter"/>
</dbReference>
<dbReference type="PROSITE" id="PS50234">
    <property type="entry name" value="VWFA"/>
    <property type="match status" value="1"/>
</dbReference>
<evidence type="ECO:0000259" key="7">
    <source>
        <dbReference type="PROSITE" id="PS50240"/>
    </source>
</evidence>
<dbReference type="Gene3D" id="2.40.10.120">
    <property type="match status" value="1"/>
</dbReference>
<keyword evidence="4" id="KW-0391">Immunity</keyword>
<dbReference type="PRINTS" id="PR00722">
    <property type="entry name" value="CHYMOTRYPSIN"/>
</dbReference>
<evidence type="ECO:0000256" key="3">
    <source>
        <dbReference type="ARBA" id="ARBA00022737"/>
    </source>
</evidence>
<dbReference type="InterPro" id="IPR002035">
    <property type="entry name" value="VWF_A"/>
</dbReference>
<dbReference type="PROSITE" id="PS50240">
    <property type="entry name" value="TRYPSIN_DOM"/>
    <property type="match status" value="1"/>
</dbReference>
<dbReference type="Proteomes" id="UP001295444">
    <property type="component" value="Chromosome 09"/>
</dbReference>
<keyword evidence="5" id="KW-0325">Glycoprotein</keyword>
<dbReference type="InterPro" id="IPR036465">
    <property type="entry name" value="vWFA_dom_sf"/>
</dbReference>
<evidence type="ECO:0000256" key="1">
    <source>
        <dbReference type="ARBA" id="ARBA00022588"/>
    </source>
</evidence>
<dbReference type="GO" id="GO:0006508">
    <property type="term" value="P:proteolysis"/>
    <property type="evidence" value="ECO:0007669"/>
    <property type="project" value="InterPro"/>
</dbReference>
<evidence type="ECO:0000256" key="5">
    <source>
        <dbReference type="ARBA" id="ARBA00023180"/>
    </source>
</evidence>
<proteinExistence type="predicted"/>
<evidence type="ECO:0000256" key="4">
    <source>
        <dbReference type="ARBA" id="ARBA00022859"/>
    </source>
</evidence>
<evidence type="ECO:0000256" key="2">
    <source>
        <dbReference type="ARBA" id="ARBA00022659"/>
    </source>
</evidence>
<keyword evidence="2" id="KW-0768">Sushi</keyword>
<protein>
    <submittedName>
        <fullName evidence="8">Complement factor B</fullName>
    </submittedName>
</protein>
<dbReference type="GO" id="GO:0004252">
    <property type="term" value="F:serine-type endopeptidase activity"/>
    <property type="evidence" value="ECO:0007669"/>
    <property type="project" value="InterPro"/>
</dbReference>
<organism evidence="8 9">
    <name type="scientific">Pelobates cultripes</name>
    <name type="common">Western spadefoot toad</name>
    <dbReference type="NCBI Taxonomy" id="61616"/>
    <lineage>
        <taxon>Eukaryota</taxon>
        <taxon>Metazoa</taxon>
        <taxon>Chordata</taxon>
        <taxon>Craniata</taxon>
        <taxon>Vertebrata</taxon>
        <taxon>Euteleostomi</taxon>
        <taxon>Amphibia</taxon>
        <taxon>Batrachia</taxon>
        <taxon>Anura</taxon>
        <taxon>Pelobatoidea</taxon>
        <taxon>Pelobatidae</taxon>
        <taxon>Pelobates</taxon>
    </lineage>
</organism>
<dbReference type="AlphaFoldDB" id="A0AAD1SYK5"/>
<dbReference type="Gene3D" id="3.40.50.410">
    <property type="entry name" value="von Willebrand factor, type A domain"/>
    <property type="match status" value="1"/>
</dbReference>
<dbReference type="GO" id="GO:0045087">
    <property type="term" value="P:innate immune response"/>
    <property type="evidence" value="ECO:0007669"/>
    <property type="project" value="UniProtKB-KW"/>
</dbReference>
<dbReference type="SMART" id="SM00327">
    <property type="entry name" value="VWA"/>
    <property type="match status" value="1"/>
</dbReference>
<gene>
    <name evidence="8" type="ORF">PECUL_23A028264</name>
</gene>
<dbReference type="GO" id="GO:0006956">
    <property type="term" value="P:complement activation"/>
    <property type="evidence" value="ECO:0007669"/>
    <property type="project" value="TreeGrafter"/>
</dbReference>
<reference evidence="8" key="1">
    <citation type="submission" date="2022-03" db="EMBL/GenBank/DDBJ databases">
        <authorList>
            <person name="Alioto T."/>
            <person name="Alioto T."/>
            <person name="Gomez Garrido J."/>
        </authorList>
    </citation>
    <scope>NUCLEOTIDE SEQUENCE</scope>
</reference>
<evidence type="ECO:0000259" key="6">
    <source>
        <dbReference type="PROSITE" id="PS50234"/>
    </source>
</evidence>
<evidence type="ECO:0000313" key="8">
    <source>
        <dbReference type="EMBL" id="CAH2314442.1"/>
    </source>
</evidence>
<dbReference type="PANTHER" id="PTHR46393:SF1">
    <property type="entry name" value="COMPLEMENT FACTOR B"/>
    <property type="match status" value="1"/>
</dbReference>
<dbReference type="GO" id="GO:0009617">
    <property type="term" value="P:response to bacterium"/>
    <property type="evidence" value="ECO:0007669"/>
    <property type="project" value="TreeGrafter"/>
</dbReference>
<accession>A0AAD1SYK5</accession>
<keyword evidence="1" id="KW-0399">Innate immunity</keyword>
<dbReference type="InterPro" id="IPR001314">
    <property type="entry name" value="Peptidase_S1A"/>
</dbReference>
<dbReference type="SUPFAM" id="SSF50494">
    <property type="entry name" value="Trypsin-like serine proteases"/>
    <property type="match status" value="1"/>
</dbReference>
<dbReference type="PROSITE" id="PS00134">
    <property type="entry name" value="TRYPSIN_HIS"/>
    <property type="match status" value="1"/>
</dbReference>